<evidence type="ECO:0008006" key="3">
    <source>
        <dbReference type="Google" id="ProtNLM"/>
    </source>
</evidence>
<dbReference type="Proteomes" id="UP001371218">
    <property type="component" value="Unassembled WGS sequence"/>
</dbReference>
<name>A0ABU9BHD6_9BURK</name>
<protein>
    <recommendedName>
        <fullName evidence="3">HEAT repeat domain-containing protein</fullName>
    </recommendedName>
</protein>
<sequence>MDTTTIYRNLMAVGLLGTVYRTADDAELINDVIESTLAEPLQFRVCRAVVSGMAGIGDVARGSLSAHVEAHPEDEAARLALAISLILAGDAEGKRAVEGLLVTTTDTAVRETAHNMLELIQREPALLN</sequence>
<organism evidence="1 2">
    <name type="scientific">Ideonella lacteola</name>
    <dbReference type="NCBI Taxonomy" id="2984193"/>
    <lineage>
        <taxon>Bacteria</taxon>
        <taxon>Pseudomonadati</taxon>
        <taxon>Pseudomonadota</taxon>
        <taxon>Betaproteobacteria</taxon>
        <taxon>Burkholderiales</taxon>
        <taxon>Sphaerotilaceae</taxon>
        <taxon>Ideonella</taxon>
    </lineage>
</organism>
<proteinExistence type="predicted"/>
<evidence type="ECO:0000313" key="2">
    <source>
        <dbReference type="Proteomes" id="UP001371218"/>
    </source>
</evidence>
<reference evidence="1 2" key="1">
    <citation type="submission" date="2024-04" db="EMBL/GenBank/DDBJ databases">
        <title>Novel species of the genus Ideonella isolated from streams.</title>
        <authorList>
            <person name="Lu H."/>
        </authorList>
    </citation>
    <scope>NUCLEOTIDE SEQUENCE [LARGE SCALE GENOMIC DNA]</scope>
    <source>
        <strain evidence="1 2">DXS29W</strain>
    </source>
</reference>
<dbReference type="RefSeq" id="WP_341423688.1">
    <property type="nucleotide sequence ID" value="NZ_JBBUTG010000001.1"/>
</dbReference>
<dbReference type="EMBL" id="JBBUTG010000001">
    <property type="protein sequence ID" value="MEK8029347.1"/>
    <property type="molecule type" value="Genomic_DNA"/>
</dbReference>
<keyword evidence="2" id="KW-1185">Reference proteome</keyword>
<comment type="caution">
    <text evidence="1">The sequence shown here is derived from an EMBL/GenBank/DDBJ whole genome shotgun (WGS) entry which is preliminary data.</text>
</comment>
<accession>A0ABU9BHD6</accession>
<evidence type="ECO:0000313" key="1">
    <source>
        <dbReference type="EMBL" id="MEK8029347.1"/>
    </source>
</evidence>
<gene>
    <name evidence="1" type="ORF">AACH06_00825</name>
</gene>